<keyword evidence="4" id="KW-1185">Reference proteome</keyword>
<name>A0ABY7EMX1_MYAAR</name>
<keyword evidence="1" id="KW-0175">Coiled coil</keyword>
<feature type="region of interest" description="Disordered" evidence="2">
    <location>
        <begin position="396"/>
        <end position="449"/>
    </location>
</feature>
<dbReference type="Proteomes" id="UP001164746">
    <property type="component" value="Chromosome 7"/>
</dbReference>
<accession>A0ABY7EMX1</accession>
<evidence type="ECO:0000313" key="3">
    <source>
        <dbReference type="EMBL" id="WAR10156.1"/>
    </source>
</evidence>
<sequence length="477" mass="56457">MEILLSPSPSSSRVVGTYHITDSHVHRAKRPSCDRVAQLEHEPTRRHNLENHMPVKKAKPPPWQAKIDPPLVPFVVGPGYILSKSKTKYAVTLKDELFDPPIDEEKKNKKVDHEREGLISDLQNRISDLTLYLEEERLNHKQTKQKAEEFLKDKVDELENAKKQAVAEKEREWKDELENVRSQLETEHSTRMKKEIEFLQGAFDSYKSSLHQETSDKWARKQEDLTTELEQKKNQEIQEIKQKFLQEKNLEKAQYSREHHRALENLRKEHKRELDSILRKYSDHAADKERLEKCTLELEETKKELAEVQQSYNQTCQQLTNVTRTLTDMKMRLLAFEEQFDLKVQEVDEKYQDRINELLTEKTELKRLYRAKCEEIYEEKVMYEKDRVQRVMTAKETMNETQERKRTPKVRPGSAPITKGETETASLSAGETEHLRHAQEEYVRPEVFLPEDTEEIQKLREELMADVRSKPMDDNLR</sequence>
<feature type="coiled-coil region" evidence="1">
    <location>
        <begin position="215"/>
        <end position="318"/>
    </location>
</feature>
<gene>
    <name evidence="3" type="ORF">MAR_035232</name>
</gene>
<feature type="compositionally biased region" description="Basic and acidic residues" evidence="2">
    <location>
        <begin position="431"/>
        <end position="444"/>
    </location>
</feature>
<dbReference type="InterPro" id="IPR026674">
    <property type="entry name" value="FLACC1"/>
</dbReference>
<reference evidence="3" key="1">
    <citation type="submission" date="2022-11" db="EMBL/GenBank/DDBJ databases">
        <title>Centuries of genome instability and evolution in soft-shell clam transmissible cancer (bioRxiv).</title>
        <authorList>
            <person name="Hart S.F.M."/>
            <person name="Yonemitsu M.A."/>
            <person name="Giersch R.M."/>
            <person name="Beal B.F."/>
            <person name="Arriagada G."/>
            <person name="Davis B.W."/>
            <person name="Ostrander E.A."/>
            <person name="Goff S.P."/>
            <person name="Metzger M.J."/>
        </authorList>
    </citation>
    <scope>NUCLEOTIDE SEQUENCE</scope>
    <source>
        <strain evidence="3">MELC-2E11</strain>
        <tissue evidence="3">Siphon/mantle</tissue>
    </source>
</reference>
<evidence type="ECO:0000313" key="4">
    <source>
        <dbReference type="Proteomes" id="UP001164746"/>
    </source>
</evidence>
<dbReference type="PANTHER" id="PTHR21707:SF42">
    <property type="entry name" value="FLAGELLUM-ASSOCIATED COILED-COIL DOMAIN-CONTAINING PROTEIN 1"/>
    <property type="match status" value="1"/>
</dbReference>
<evidence type="ECO:0000256" key="1">
    <source>
        <dbReference type="SAM" id="Coils"/>
    </source>
</evidence>
<evidence type="ECO:0000256" key="2">
    <source>
        <dbReference type="SAM" id="MobiDB-lite"/>
    </source>
</evidence>
<dbReference type="EMBL" id="CP111018">
    <property type="protein sequence ID" value="WAR10156.1"/>
    <property type="molecule type" value="Genomic_DNA"/>
</dbReference>
<organism evidence="3 4">
    <name type="scientific">Mya arenaria</name>
    <name type="common">Soft-shell clam</name>
    <dbReference type="NCBI Taxonomy" id="6604"/>
    <lineage>
        <taxon>Eukaryota</taxon>
        <taxon>Metazoa</taxon>
        <taxon>Spiralia</taxon>
        <taxon>Lophotrochozoa</taxon>
        <taxon>Mollusca</taxon>
        <taxon>Bivalvia</taxon>
        <taxon>Autobranchia</taxon>
        <taxon>Heteroconchia</taxon>
        <taxon>Euheterodonta</taxon>
        <taxon>Imparidentia</taxon>
        <taxon>Neoheterodontei</taxon>
        <taxon>Myida</taxon>
        <taxon>Myoidea</taxon>
        <taxon>Myidae</taxon>
        <taxon>Mya</taxon>
    </lineage>
</organism>
<dbReference type="PANTHER" id="PTHR21707">
    <property type="entry name" value="FLAGELLUM-ASSOCIATED COILED-COIL DOMAIN-CONTAINING PROTEIN 1"/>
    <property type="match status" value="1"/>
</dbReference>
<protein>
    <submittedName>
        <fullName evidence="3">FACC1-like protein</fullName>
    </submittedName>
</protein>
<feature type="coiled-coil region" evidence="1">
    <location>
        <begin position="119"/>
        <end position="187"/>
    </location>
</feature>
<proteinExistence type="predicted"/>